<organism evidence="4">
    <name type="scientific">Arundo donax</name>
    <name type="common">Giant reed</name>
    <name type="synonym">Donax arundinaceus</name>
    <dbReference type="NCBI Taxonomy" id="35708"/>
    <lineage>
        <taxon>Eukaryota</taxon>
        <taxon>Viridiplantae</taxon>
        <taxon>Streptophyta</taxon>
        <taxon>Embryophyta</taxon>
        <taxon>Tracheophyta</taxon>
        <taxon>Spermatophyta</taxon>
        <taxon>Magnoliopsida</taxon>
        <taxon>Liliopsida</taxon>
        <taxon>Poales</taxon>
        <taxon>Poaceae</taxon>
        <taxon>PACMAD clade</taxon>
        <taxon>Arundinoideae</taxon>
        <taxon>Arundineae</taxon>
        <taxon>Arundo</taxon>
    </lineage>
</organism>
<dbReference type="InterPro" id="IPR036875">
    <property type="entry name" value="Znf_CCHC_sf"/>
</dbReference>
<dbReference type="EMBL" id="GBRH01265905">
    <property type="protein sequence ID" value="JAD31990.1"/>
    <property type="molecule type" value="Transcribed_RNA"/>
</dbReference>
<evidence type="ECO:0000256" key="1">
    <source>
        <dbReference type="PROSITE-ProRule" id="PRU00047"/>
    </source>
</evidence>
<dbReference type="Pfam" id="PF00098">
    <property type="entry name" value="zf-CCHC"/>
    <property type="match status" value="2"/>
</dbReference>
<dbReference type="InterPro" id="IPR001878">
    <property type="entry name" value="Znf_CCHC"/>
</dbReference>
<feature type="region of interest" description="Disordered" evidence="2">
    <location>
        <begin position="67"/>
        <end position="91"/>
    </location>
</feature>
<dbReference type="PROSITE" id="PS50158">
    <property type="entry name" value="ZF_CCHC"/>
    <property type="match status" value="2"/>
</dbReference>
<dbReference type="GO" id="GO:0008270">
    <property type="term" value="F:zinc ion binding"/>
    <property type="evidence" value="ECO:0007669"/>
    <property type="project" value="UniProtKB-KW"/>
</dbReference>
<dbReference type="AlphaFoldDB" id="A0A0A8Z5F7"/>
<feature type="compositionally biased region" description="Basic and acidic residues" evidence="2">
    <location>
        <begin position="1"/>
        <end position="10"/>
    </location>
</feature>
<dbReference type="SMART" id="SM00343">
    <property type="entry name" value="ZnF_C2HC"/>
    <property type="match status" value="2"/>
</dbReference>
<keyword evidence="1" id="KW-0862">Zinc</keyword>
<dbReference type="Gene3D" id="4.10.60.10">
    <property type="entry name" value="Zinc finger, CCHC-type"/>
    <property type="match status" value="1"/>
</dbReference>
<keyword evidence="1" id="KW-0479">Metal-binding</keyword>
<feature type="domain" description="CCHC-type" evidence="3">
    <location>
        <begin position="53"/>
        <end position="68"/>
    </location>
</feature>
<feature type="domain" description="CCHC-type" evidence="3">
    <location>
        <begin position="33"/>
        <end position="47"/>
    </location>
</feature>
<dbReference type="PANTHER" id="PTHR33170">
    <property type="entry name" value="DUF4283 DOMAIN-CONTAINING PROTEIN-RELATED"/>
    <property type="match status" value="1"/>
</dbReference>
<evidence type="ECO:0000256" key="2">
    <source>
        <dbReference type="SAM" id="MobiDB-lite"/>
    </source>
</evidence>
<protein>
    <recommendedName>
        <fullName evidence="3">CCHC-type domain-containing protein</fullName>
    </recommendedName>
</protein>
<reference evidence="4" key="1">
    <citation type="submission" date="2014-09" db="EMBL/GenBank/DDBJ databases">
        <authorList>
            <person name="Magalhaes I.L.F."/>
            <person name="Oliveira U."/>
            <person name="Santos F.R."/>
            <person name="Vidigal T.H.D.A."/>
            <person name="Brescovit A.D."/>
            <person name="Santos A.J."/>
        </authorList>
    </citation>
    <scope>NUCLEOTIDE SEQUENCE</scope>
    <source>
        <tissue evidence="4">Shoot tissue taken approximately 20 cm above the soil surface</tissue>
    </source>
</reference>
<accession>A0A0A8Z5F7</accession>
<evidence type="ECO:0000259" key="3">
    <source>
        <dbReference type="PROSITE" id="PS50158"/>
    </source>
</evidence>
<dbReference type="PANTHER" id="PTHR33170:SF2">
    <property type="entry name" value="OS12G0531500 PROTEIN"/>
    <property type="match status" value="1"/>
</dbReference>
<sequence>MDGPRRDAESSRYQSNPGYSQRFVAPEPPPQIKCYNCSQLGHHRAECNNPPFCYRCKTSGHISANCPQKMKEKKPSTNTKPKPETKKQTPAVSVKKGVKLCGYGFPGQGFWSI</sequence>
<dbReference type="GO" id="GO:0003676">
    <property type="term" value="F:nucleic acid binding"/>
    <property type="evidence" value="ECO:0007669"/>
    <property type="project" value="InterPro"/>
</dbReference>
<keyword evidence="1" id="KW-0863">Zinc-finger</keyword>
<dbReference type="SUPFAM" id="SSF57756">
    <property type="entry name" value="Retrovirus zinc finger-like domains"/>
    <property type="match status" value="1"/>
</dbReference>
<feature type="compositionally biased region" description="Basic and acidic residues" evidence="2">
    <location>
        <begin position="69"/>
        <end position="87"/>
    </location>
</feature>
<feature type="region of interest" description="Disordered" evidence="2">
    <location>
        <begin position="1"/>
        <end position="29"/>
    </location>
</feature>
<proteinExistence type="predicted"/>
<name>A0A0A8Z5F7_ARUDO</name>
<reference evidence="4" key="2">
    <citation type="journal article" date="2015" name="Data Brief">
        <title>Shoot transcriptome of the giant reed, Arundo donax.</title>
        <authorList>
            <person name="Barrero R.A."/>
            <person name="Guerrero F.D."/>
            <person name="Moolhuijzen P."/>
            <person name="Goolsby J.A."/>
            <person name="Tidwell J."/>
            <person name="Bellgard S.E."/>
            <person name="Bellgard M.I."/>
        </authorList>
    </citation>
    <scope>NUCLEOTIDE SEQUENCE</scope>
    <source>
        <tissue evidence="4">Shoot tissue taken approximately 20 cm above the soil surface</tissue>
    </source>
</reference>
<evidence type="ECO:0000313" key="4">
    <source>
        <dbReference type="EMBL" id="JAD31990.1"/>
    </source>
</evidence>